<dbReference type="EMBL" id="JAAXPI010000001">
    <property type="protein sequence ID" value="NKZ02397.1"/>
    <property type="molecule type" value="Genomic_DNA"/>
</dbReference>
<evidence type="ECO:0000256" key="1">
    <source>
        <dbReference type="SAM" id="Phobius"/>
    </source>
</evidence>
<evidence type="ECO:0000313" key="3">
    <source>
        <dbReference type="Proteomes" id="UP000579250"/>
    </source>
</evidence>
<dbReference type="RefSeq" id="WP_157438163.1">
    <property type="nucleotide sequence ID" value="NZ_JAAXPI010000001.1"/>
</dbReference>
<reference evidence="2 3" key="1">
    <citation type="submission" date="2020-04" db="EMBL/GenBank/DDBJ databases">
        <title>MicrobeNet Type strains.</title>
        <authorList>
            <person name="Nicholson A.C."/>
        </authorList>
    </citation>
    <scope>NUCLEOTIDE SEQUENCE [LARGE SCALE GENOMIC DNA]</scope>
    <source>
        <strain evidence="2 3">ATCC BAA-277</strain>
    </source>
</reference>
<keyword evidence="3" id="KW-1185">Reference proteome</keyword>
<keyword evidence="1" id="KW-1133">Transmembrane helix</keyword>
<feature type="transmembrane region" description="Helical" evidence="1">
    <location>
        <begin position="260"/>
        <end position="279"/>
    </location>
</feature>
<feature type="transmembrane region" description="Helical" evidence="1">
    <location>
        <begin position="380"/>
        <end position="398"/>
    </location>
</feature>
<name>A0A846YRI5_9ACTN</name>
<dbReference type="AlphaFoldDB" id="A0A846YRI5"/>
<proteinExistence type="predicted"/>
<feature type="transmembrane region" description="Helical" evidence="1">
    <location>
        <begin position="132"/>
        <end position="154"/>
    </location>
</feature>
<accession>A0A846YRI5</accession>
<feature type="transmembrane region" description="Helical" evidence="1">
    <location>
        <begin position="60"/>
        <end position="78"/>
    </location>
</feature>
<feature type="transmembrane region" description="Helical" evidence="1">
    <location>
        <begin position="213"/>
        <end position="239"/>
    </location>
</feature>
<feature type="transmembrane region" description="Helical" evidence="1">
    <location>
        <begin position="166"/>
        <end position="183"/>
    </location>
</feature>
<comment type="caution">
    <text evidence="2">The sequence shown here is derived from an EMBL/GenBank/DDBJ whole genome shotgun (WGS) entry which is preliminary data.</text>
</comment>
<feature type="transmembrane region" description="Helical" evidence="1">
    <location>
        <begin position="291"/>
        <end position="308"/>
    </location>
</feature>
<feature type="transmembrane region" description="Helical" evidence="1">
    <location>
        <begin position="315"/>
        <end position="332"/>
    </location>
</feature>
<keyword evidence="1" id="KW-0472">Membrane</keyword>
<sequence length="424" mass="47688">MLFILPRYAWGDGSYRYAQLTALLEQGAMPDAKYSMIGPILSAPLWLGGRLFGAEEWWCLRYNAFLLIGGVTFFYLALRSRVPRRLLRTFILLLVFGSMFPYHQLWYYGEVFTAILVMTGTIAILIDKVRLGWFTVVIAVASTPATLPALTLLTAHRIWDSRRLRWALAVLAAVTLVMLESWIRRGSPFNTGYDINYGRRTIMPFSGLPGFSYPIFFGLLSLTLSFGKGLLFFAPGLFLPVRSRLKELAGRCKRFDPVAAYELWMAFAIGLILTYATYWSWSGSTFWGPRYLLFASVPASFVLAVRVFRPGTAIGADVITVVALTMSLWAGLNGAVFGDVDTIKVCWPDGKGLYEAPLCYYTPEFSALWYPFVENKVLTTGQQIYLLYGLAVAAYLMWRPVMCLARRAAGLLAPAVVRARTVRW</sequence>
<keyword evidence="1" id="KW-0812">Transmembrane</keyword>
<dbReference type="Proteomes" id="UP000579250">
    <property type="component" value="Unassembled WGS sequence"/>
</dbReference>
<evidence type="ECO:0008006" key="4">
    <source>
        <dbReference type="Google" id="ProtNLM"/>
    </source>
</evidence>
<gene>
    <name evidence="2" type="ORF">HGB48_01275</name>
</gene>
<evidence type="ECO:0000313" key="2">
    <source>
        <dbReference type="EMBL" id="NKZ02397.1"/>
    </source>
</evidence>
<organism evidence="2 3">
    <name type="scientific">Actinomadura latina</name>
    <dbReference type="NCBI Taxonomy" id="163603"/>
    <lineage>
        <taxon>Bacteria</taxon>
        <taxon>Bacillati</taxon>
        <taxon>Actinomycetota</taxon>
        <taxon>Actinomycetes</taxon>
        <taxon>Streptosporangiales</taxon>
        <taxon>Thermomonosporaceae</taxon>
        <taxon>Actinomadura</taxon>
    </lineage>
</organism>
<protein>
    <recommendedName>
        <fullName evidence="4">DUF2029 domain-containing protein</fullName>
    </recommendedName>
</protein>